<dbReference type="PROSITE" id="PS51184">
    <property type="entry name" value="JMJC"/>
    <property type="match status" value="1"/>
</dbReference>
<dbReference type="InterPro" id="IPR041667">
    <property type="entry name" value="Cupin_8"/>
</dbReference>
<dbReference type="EMBL" id="JAFCMP010000224">
    <property type="protein sequence ID" value="KAG5182691.1"/>
    <property type="molecule type" value="Genomic_DNA"/>
</dbReference>
<sequence>MHGPGFSEVLHGAKRWLLYPPRTHFKWDPSATTLQWLTDVYPALKAHERPLECVIAPGEVLYFPSAWYHAIINVAPYTAFVSSFT</sequence>
<dbReference type="InterPro" id="IPR050910">
    <property type="entry name" value="JMJD6_ArgDemeth/LysHydrox"/>
</dbReference>
<organism evidence="2 3">
    <name type="scientific">Tribonema minus</name>
    <dbReference type="NCBI Taxonomy" id="303371"/>
    <lineage>
        <taxon>Eukaryota</taxon>
        <taxon>Sar</taxon>
        <taxon>Stramenopiles</taxon>
        <taxon>Ochrophyta</taxon>
        <taxon>PX clade</taxon>
        <taxon>Xanthophyceae</taxon>
        <taxon>Tribonematales</taxon>
        <taxon>Tribonemataceae</taxon>
        <taxon>Tribonema</taxon>
    </lineage>
</organism>
<evidence type="ECO:0000259" key="1">
    <source>
        <dbReference type="PROSITE" id="PS51184"/>
    </source>
</evidence>
<dbReference type="Gene3D" id="2.60.120.650">
    <property type="entry name" value="Cupin"/>
    <property type="match status" value="1"/>
</dbReference>
<dbReference type="Proteomes" id="UP000664859">
    <property type="component" value="Unassembled WGS sequence"/>
</dbReference>
<dbReference type="PANTHER" id="PTHR12480">
    <property type="entry name" value="ARGININE DEMETHYLASE AND LYSYL-HYDROXYLASE JMJD"/>
    <property type="match status" value="1"/>
</dbReference>
<evidence type="ECO:0000313" key="3">
    <source>
        <dbReference type="Proteomes" id="UP000664859"/>
    </source>
</evidence>
<keyword evidence="3" id="KW-1185">Reference proteome</keyword>
<dbReference type="OrthoDB" id="438164at2759"/>
<comment type="caution">
    <text evidence="2">The sequence shown here is derived from an EMBL/GenBank/DDBJ whole genome shotgun (WGS) entry which is preliminary data.</text>
</comment>
<dbReference type="Pfam" id="PF13621">
    <property type="entry name" value="Cupin_8"/>
    <property type="match status" value="1"/>
</dbReference>
<gene>
    <name evidence="2" type="ORF">JKP88DRAFT_220692</name>
</gene>
<proteinExistence type="predicted"/>
<dbReference type="PANTHER" id="PTHR12480:SF21">
    <property type="entry name" value="JMJC DOMAIN-CONTAINING PROTEIN 8"/>
    <property type="match status" value="1"/>
</dbReference>
<dbReference type="SUPFAM" id="SSF51197">
    <property type="entry name" value="Clavaminate synthase-like"/>
    <property type="match status" value="1"/>
</dbReference>
<dbReference type="GO" id="GO:0000987">
    <property type="term" value="F:cis-regulatory region sequence-specific DNA binding"/>
    <property type="evidence" value="ECO:0007669"/>
    <property type="project" value="TreeGrafter"/>
</dbReference>
<name>A0A835YWF2_9STRA</name>
<evidence type="ECO:0000313" key="2">
    <source>
        <dbReference type="EMBL" id="KAG5182691.1"/>
    </source>
</evidence>
<protein>
    <recommendedName>
        <fullName evidence="1">JmjC domain-containing protein</fullName>
    </recommendedName>
</protein>
<dbReference type="AlphaFoldDB" id="A0A835YWF2"/>
<dbReference type="GO" id="GO:0005634">
    <property type="term" value="C:nucleus"/>
    <property type="evidence" value="ECO:0007669"/>
    <property type="project" value="TreeGrafter"/>
</dbReference>
<feature type="domain" description="JmjC" evidence="1">
    <location>
        <begin position="1"/>
        <end position="85"/>
    </location>
</feature>
<reference evidence="2" key="1">
    <citation type="submission" date="2021-02" db="EMBL/GenBank/DDBJ databases">
        <title>First Annotated Genome of the Yellow-green Alga Tribonema minus.</title>
        <authorList>
            <person name="Mahan K.M."/>
        </authorList>
    </citation>
    <scope>NUCLEOTIDE SEQUENCE</scope>
    <source>
        <strain evidence="2">UTEX B ZZ1240</strain>
    </source>
</reference>
<dbReference type="InterPro" id="IPR003347">
    <property type="entry name" value="JmjC_dom"/>
</dbReference>
<accession>A0A835YWF2</accession>